<dbReference type="Pfam" id="PF13320">
    <property type="entry name" value="GH123_cat"/>
    <property type="match status" value="1"/>
</dbReference>
<dbReference type="InterPro" id="IPR025150">
    <property type="entry name" value="GH123_cat"/>
</dbReference>
<accession>A0A645FTE6</accession>
<dbReference type="EMBL" id="VSSQ01063726">
    <property type="protein sequence ID" value="MPN16729.1"/>
    <property type="molecule type" value="Genomic_DNA"/>
</dbReference>
<sequence>MFAGELNAFLADVGIKERCWFHVSDEPFVRQYRSYKNRSDLVKTLFPDYPVIDALSDFTFYAHGAVQTPIPAVNHIEPFAGKVPSLWTYYCCSQHKDYVPNRFFSMPSLRNRVLGVLMYKYDVHGFLQWGYNFWYSQLSVREIDPFTVTDAGKAFPSGDAFVVYPGENGTPLLSLRLKVFYEALQDMRALQLLEQHIGRDATEALLEEGLEQPLSFTTYPREDAWLLTLREKVNARIQQHS</sequence>
<gene>
    <name evidence="2" type="ORF">SDC9_164074</name>
</gene>
<reference evidence="2" key="1">
    <citation type="submission" date="2019-08" db="EMBL/GenBank/DDBJ databases">
        <authorList>
            <person name="Kucharzyk K."/>
            <person name="Murdoch R.W."/>
            <person name="Higgins S."/>
            <person name="Loffler F."/>
        </authorList>
    </citation>
    <scope>NUCLEOTIDE SEQUENCE</scope>
</reference>
<evidence type="ECO:0000259" key="1">
    <source>
        <dbReference type="Pfam" id="PF13320"/>
    </source>
</evidence>
<comment type="caution">
    <text evidence="2">The sequence shown here is derived from an EMBL/GenBank/DDBJ whole genome shotgun (WGS) entry which is preliminary data.</text>
</comment>
<proteinExistence type="predicted"/>
<dbReference type="AlphaFoldDB" id="A0A645FTE6"/>
<organism evidence="2">
    <name type="scientific">bioreactor metagenome</name>
    <dbReference type="NCBI Taxonomy" id="1076179"/>
    <lineage>
        <taxon>unclassified sequences</taxon>
        <taxon>metagenomes</taxon>
        <taxon>ecological metagenomes</taxon>
    </lineage>
</organism>
<evidence type="ECO:0000313" key="2">
    <source>
        <dbReference type="EMBL" id="MPN16729.1"/>
    </source>
</evidence>
<name>A0A645FTE6_9ZZZZ</name>
<protein>
    <recommendedName>
        <fullName evidence="1">Glycoside hydrolase 123 catalytic domain-containing protein</fullName>
    </recommendedName>
</protein>
<feature type="domain" description="Glycoside hydrolase 123 catalytic" evidence="1">
    <location>
        <begin position="4"/>
        <end position="193"/>
    </location>
</feature>